<dbReference type="InterPro" id="IPR036390">
    <property type="entry name" value="WH_DNA-bd_sf"/>
</dbReference>
<dbReference type="InterPro" id="IPR000847">
    <property type="entry name" value="LysR_HTH_N"/>
</dbReference>
<proteinExistence type="inferred from homology"/>
<comment type="similarity">
    <text evidence="1">Belongs to the LysR transcriptional regulatory family.</text>
</comment>
<dbReference type="Pfam" id="PF03466">
    <property type="entry name" value="LysR_substrate"/>
    <property type="match status" value="1"/>
</dbReference>
<evidence type="ECO:0000256" key="1">
    <source>
        <dbReference type="ARBA" id="ARBA00009437"/>
    </source>
</evidence>
<evidence type="ECO:0000256" key="4">
    <source>
        <dbReference type="ARBA" id="ARBA00023163"/>
    </source>
</evidence>
<dbReference type="InterPro" id="IPR005119">
    <property type="entry name" value="LysR_subst-bd"/>
</dbReference>
<dbReference type="SUPFAM" id="SSF53850">
    <property type="entry name" value="Periplasmic binding protein-like II"/>
    <property type="match status" value="1"/>
</dbReference>
<keyword evidence="3" id="KW-0238">DNA-binding</keyword>
<dbReference type="FunFam" id="1.10.10.10:FF:000001">
    <property type="entry name" value="LysR family transcriptional regulator"/>
    <property type="match status" value="1"/>
</dbReference>
<dbReference type="PRINTS" id="PR00039">
    <property type="entry name" value="HTHLYSR"/>
</dbReference>
<keyword evidence="4" id="KW-0804">Transcription</keyword>
<dbReference type="PROSITE" id="PS50931">
    <property type="entry name" value="HTH_LYSR"/>
    <property type="match status" value="1"/>
</dbReference>
<evidence type="ECO:0000313" key="7">
    <source>
        <dbReference type="Proteomes" id="UP001187859"/>
    </source>
</evidence>
<dbReference type="PANTHER" id="PTHR30126:SF91">
    <property type="entry name" value="LYSR FAMILY TRANSCRIPTIONAL REGULATOR"/>
    <property type="match status" value="1"/>
</dbReference>
<dbReference type="CDD" id="cd05466">
    <property type="entry name" value="PBP2_LTTR_substrate"/>
    <property type="match status" value="1"/>
</dbReference>
<sequence>MNPTLGSLKILIAAAETGSFSAAARKLGKAQSVVSTTISNLEIDLDLTLFERTGRYPQLTQAGVRIVQEAEVLLAQSQRLQAIAGELASGVETRLTLAIDDDSHLPWLGSLLEHFATRFPMVELELLFPLMEDVTDLLLTGRAQLGICYKNENPHREIVTYTLGEVAMPIVVSTEHPLARKQPLNEIDLQGSRQLLVTGRREGSERQRFRLSAQVWWVEGDLGVMEFVKRGLGWAAIPAFLIQEALARQEVVVLESDLISRHALTLELQWHRALALGQAGRWLKETLQSKVPF</sequence>
<organism evidence="6 7">
    <name type="scientific">Shewanella xiamenensis</name>
    <dbReference type="NCBI Taxonomy" id="332186"/>
    <lineage>
        <taxon>Bacteria</taxon>
        <taxon>Pseudomonadati</taxon>
        <taxon>Pseudomonadota</taxon>
        <taxon>Gammaproteobacteria</taxon>
        <taxon>Alteromonadales</taxon>
        <taxon>Shewanellaceae</taxon>
        <taxon>Shewanella</taxon>
    </lineage>
</organism>
<gene>
    <name evidence="6" type="ORF">QM089_22850</name>
</gene>
<feature type="domain" description="HTH lysR-type" evidence="5">
    <location>
        <begin position="3"/>
        <end position="60"/>
    </location>
</feature>
<dbReference type="SUPFAM" id="SSF46785">
    <property type="entry name" value="Winged helix' DNA-binding domain"/>
    <property type="match status" value="1"/>
</dbReference>
<dbReference type="Gene3D" id="3.40.190.290">
    <property type="match status" value="1"/>
</dbReference>
<evidence type="ECO:0000313" key="6">
    <source>
        <dbReference type="EMBL" id="MDV5393035.1"/>
    </source>
</evidence>
<dbReference type="InterPro" id="IPR036388">
    <property type="entry name" value="WH-like_DNA-bd_sf"/>
</dbReference>
<evidence type="ECO:0000259" key="5">
    <source>
        <dbReference type="PROSITE" id="PS50931"/>
    </source>
</evidence>
<reference evidence="6" key="1">
    <citation type="submission" date="2023-05" db="EMBL/GenBank/DDBJ databases">
        <title>Colonisation of extended spectrum b-lactamase- and carbapenemase-producing bacteria on hospital surfaces from low- and middle-income countries.</title>
        <authorList>
            <person name="Nieto-Rosado M."/>
            <person name="Sands K."/>
            <person name="Iregbu K."/>
            <person name="Zahra R."/>
            <person name="Mazarati J.B."/>
            <person name="Mehtar S."/>
            <person name="Barnards-Group B."/>
            <person name="Walsh T.R."/>
        </authorList>
    </citation>
    <scope>NUCLEOTIDE SEQUENCE</scope>
    <source>
        <strain evidence="6">PP-E493</strain>
    </source>
</reference>
<accession>A0AAE4Q4U7</accession>
<protein>
    <submittedName>
        <fullName evidence="6">LysR family transcriptional regulator</fullName>
    </submittedName>
</protein>
<dbReference type="GO" id="GO:0000976">
    <property type="term" value="F:transcription cis-regulatory region binding"/>
    <property type="evidence" value="ECO:0007669"/>
    <property type="project" value="TreeGrafter"/>
</dbReference>
<dbReference type="AlphaFoldDB" id="A0AAE4Q4U7"/>
<dbReference type="RefSeq" id="WP_011711702.1">
    <property type="nucleotide sequence ID" value="NZ_JASGOQ010000002.1"/>
</dbReference>
<keyword evidence="2" id="KW-0805">Transcription regulation</keyword>
<dbReference type="Pfam" id="PF00126">
    <property type="entry name" value="HTH_1"/>
    <property type="match status" value="1"/>
</dbReference>
<dbReference type="GO" id="GO:0003700">
    <property type="term" value="F:DNA-binding transcription factor activity"/>
    <property type="evidence" value="ECO:0007669"/>
    <property type="project" value="InterPro"/>
</dbReference>
<dbReference type="PANTHER" id="PTHR30126">
    <property type="entry name" value="HTH-TYPE TRANSCRIPTIONAL REGULATOR"/>
    <property type="match status" value="1"/>
</dbReference>
<evidence type="ECO:0000256" key="3">
    <source>
        <dbReference type="ARBA" id="ARBA00023125"/>
    </source>
</evidence>
<evidence type="ECO:0000256" key="2">
    <source>
        <dbReference type="ARBA" id="ARBA00023015"/>
    </source>
</evidence>
<dbReference type="Proteomes" id="UP001187859">
    <property type="component" value="Unassembled WGS sequence"/>
</dbReference>
<comment type="caution">
    <text evidence="6">The sequence shown here is derived from an EMBL/GenBank/DDBJ whole genome shotgun (WGS) entry which is preliminary data.</text>
</comment>
<dbReference type="Gene3D" id="1.10.10.10">
    <property type="entry name" value="Winged helix-like DNA-binding domain superfamily/Winged helix DNA-binding domain"/>
    <property type="match status" value="1"/>
</dbReference>
<name>A0AAE4Q4U7_9GAMM</name>
<dbReference type="EMBL" id="JASGOQ010000002">
    <property type="protein sequence ID" value="MDV5393035.1"/>
    <property type="molecule type" value="Genomic_DNA"/>
</dbReference>